<dbReference type="NCBIfam" id="TIGR02614">
    <property type="entry name" value="ftsW"/>
    <property type="match status" value="1"/>
</dbReference>
<evidence type="ECO:0000256" key="9">
    <source>
        <dbReference type="ARBA" id="ARBA00022984"/>
    </source>
</evidence>
<dbReference type="Pfam" id="PF01098">
    <property type="entry name" value="FTSW_RODA_SPOVE"/>
    <property type="match status" value="1"/>
</dbReference>
<keyword evidence="5" id="KW-0328">Glycosyltransferase</keyword>
<dbReference type="GO" id="GO:0008360">
    <property type="term" value="P:regulation of cell shape"/>
    <property type="evidence" value="ECO:0007669"/>
    <property type="project" value="UniProtKB-KW"/>
</dbReference>
<evidence type="ECO:0000256" key="5">
    <source>
        <dbReference type="ARBA" id="ARBA00022676"/>
    </source>
</evidence>
<keyword evidence="3" id="KW-1003">Cell membrane</keyword>
<evidence type="ECO:0000256" key="17">
    <source>
        <dbReference type="SAM" id="Phobius"/>
    </source>
</evidence>
<dbReference type="GO" id="GO:0071555">
    <property type="term" value="P:cell wall organization"/>
    <property type="evidence" value="ECO:0007669"/>
    <property type="project" value="UniProtKB-KW"/>
</dbReference>
<dbReference type="GO" id="GO:0015648">
    <property type="term" value="F:lipid-linked peptidoglycan transporter activity"/>
    <property type="evidence" value="ECO:0007669"/>
    <property type="project" value="TreeGrafter"/>
</dbReference>
<dbReference type="GO" id="GO:0008955">
    <property type="term" value="F:peptidoglycan glycosyltransferase activity"/>
    <property type="evidence" value="ECO:0007669"/>
    <property type="project" value="UniProtKB-EC"/>
</dbReference>
<dbReference type="InterPro" id="IPR013437">
    <property type="entry name" value="FtsW"/>
</dbReference>
<feature type="transmembrane region" description="Helical" evidence="17">
    <location>
        <begin position="86"/>
        <end position="103"/>
    </location>
</feature>
<keyword evidence="4 18" id="KW-0132">Cell division</keyword>
<dbReference type="GO" id="GO:0032153">
    <property type="term" value="C:cell division site"/>
    <property type="evidence" value="ECO:0007669"/>
    <property type="project" value="TreeGrafter"/>
</dbReference>
<keyword evidence="8" id="KW-0133">Cell shape</keyword>
<organism evidence="18">
    <name type="scientific">hydrothermal vent metagenome</name>
    <dbReference type="NCBI Taxonomy" id="652676"/>
    <lineage>
        <taxon>unclassified sequences</taxon>
        <taxon>metagenomes</taxon>
        <taxon>ecological metagenomes</taxon>
    </lineage>
</organism>
<evidence type="ECO:0000256" key="7">
    <source>
        <dbReference type="ARBA" id="ARBA00022692"/>
    </source>
</evidence>
<evidence type="ECO:0000256" key="16">
    <source>
        <dbReference type="ARBA" id="ARBA00049902"/>
    </source>
</evidence>
<feature type="transmembrane region" description="Helical" evidence="17">
    <location>
        <begin position="197"/>
        <end position="217"/>
    </location>
</feature>
<evidence type="ECO:0000256" key="6">
    <source>
        <dbReference type="ARBA" id="ARBA00022679"/>
    </source>
</evidence>
<comment type="catalytic activity">
    <reaction evidence="16">
        <text>[GlcNAc-(1-&gt;4)-Mur2Ac(oyl-L-Ala-gamma-D-Glu-L-Lys-D-Ala-D-Ala)](n)-di-trans,octa-cis-undecaprenyl diphosphate + beta-D-GlcNAc-(1-&gt;4)-Mur2Ac(oyl-L-Ala-gamma-D-Glu-L-Lys-D-Ala-D-Ala)-di-trans,octa-cis-undecaprenyl diphosphate = [GlcNAc-(1-&gt;4)-Mur2Ac(oyl-L-Ala-gamma-D-Glu-L-Lys-D-Ala-D-Ala)](n+1)-di-trans,octa-cis-undecaprenyl diphosphate + di-trans,octa-cis-undecaprenyl diphosphate + H(+)</text>
        <dbReference type="Rhea" id="RHEA:23708"/>
        <dbReference type="Rhea" id="RHEA-COMP:9602"/>
        <dbReference type="Rhea" id="RHEA-COMP:9603"/>
        <dbReference type="ChEBI" id="CHEBI:15378"/>
        <dbReference type="ChEBI" id="CHEBI:58405"/>
        <dbReference type="ChEBI" id="CHEBI:60033"/>
        <dbReference type="ChEBI" id="CHEBI:78435"/>
        <dbReference type="EC" id="2.4.99.28"/>
    </reaction>
</comment>
<dbReference type="EMBL" id="UOFP01000036">
    <property type="protein sequence ID" value="VAW84224.1"/>
    <property type="molecule type" value="Genomic_DNA"/>
</dbReference>
<dbReference type="InterPro" id="IPR018365">
    <property type="entry name" value="Cell_cycle_FtsW-rel_CS"/>
</dbReference>
<keyword evidence="12" id="KW-0131">Cell cycle</keyword>
<evidence type="ECO:0000256" key="12">
    <source>
        <dbReference type="ARBA" id="ARBA00023306"/>
    </source>
</evidence>
<evidence type="ECO:0000256" key="3">
    <source>
        <dbReference type="ARBA" id="ARBA00022475"/>
    </source>
</evidence>
<dbReference type="EC" id="2.4.99.28" evidence="15"/>
<evidence type="ECO:0000256" key="14">
    <source>
        <dbReference type="ARBA" id="ARBA00032370"/>
    </source>
</evidence>
<evidence type="ECO:0000256" key="13">
    <source>
        <dbReference type="ARBA" id="ARBA00023316"/>
    </source>
</evidence>
<evidence type="ECO:0000256" key="10">
    <source>
        <dbReference type="ARBA" id="ARBA00022989"/>
    </source>
</evidence>
<feature type="transmembrane region" description="Helical" evidence="17">
    <location>
        <begin position="152"/>
        <end position="169"/>
    </location>
</feature>
<evidence type="ECO:0000256" key="8">
    <source>
        <dbReference type="ARBA" id="ARBA00022960"/>
    </source>
</evidence>
<dbReference type="AlphaFoldDB" id="A0A3B0ZS29"/>
<keyword evidence="7 17" id="KW-0812">Transmembrane</keyword>
<dbReference type="GO" id="GO:0051301">
    <property type="term" value="P:cell division"/>
    <property type="evidence" value="ECO:0007669"/>
    <property type="project" value="UniProtKB-KW"/>
</dbReference>
<evidence type="ECO:0000256" key="11">
    <source>
        <dbReference type="ARBA" id="ARBA00023136"/>
    </source>
</evidence>
<protein>
    <recommendedName>
        <fullName evidence="15">peptidoglycan glycosyltransferase</fullName>
        <ecNumber evidence="15">2.4.99.28</ecNumber>
    </recommendedName>
    <alternativeName>
        <fullName evidence="14">Peptidoglycan polymerase</fullName>
    </alternativeName>
</protein>
<dbReference type="GO" id="GO:0009252">
    <property type="term" value="P:peptidoglycan biosynthetic process"/>
    <property type="evidence" value="ECO:0007669"/>
    <property type="project" value="UniProtKB-KW"/>
</dbReference>
<gene>
    <name evidence="18" type="ORF">MNBD_GAMMA18-2148</name>
</gene>
<keyword evidence="9" id="KW-0573">Peptidoglycan synthesis</keyword>
<feature type="transmembrane region" description="Helical" evidence="17">
    <location>
        <begin position="175"/>
        <end position="192"/>
    </location>
</feature>
<feature type="transmembrane region" description="Helical" evidence="17">
    <location>
        <begin position="21"/>
        <end position="43"/>
    </location>
</feature>
<feature type="transmembrane region" description="Helical" evidence="17">
    <location>
        <begin position="282"/>
        <end position="302"/>
    </location>
</feature>
<comment type="pathway">
    <text evidence="2">Cell wall biogenesis; peptidoglycan biosynthesis.</text>
</comment>
<feature type="transmembrane region" description="Helical" evidence="17">
    <location>
        <begin position="123"/>
        <end position="140"/>
    </location>
</feature>
<evidence type="ECO:0000256" key="2">
    <source>
        <dbReference type="ARBA" id="ARBA00004752"/>
    </source>
</evidence>
<dbReference type="PANTHER" id="PTHR30474:SF2">
    <property type="entry name" value="PEPTIDOGLYCAN GLYCOSYLTRANSFERASE FTSW-RELATED"/>
    <property type="match status" value="1"/>
</dbReference>
<keyword evidence="13" id="KW-0961">Cell wall biogenesis/degradation</keyword>
<proteinExistence type="inferred from homology"/>
<reference evidence="18" key="1">
    <citation type="submission" date="2018-06" db="EMBL/GenBank/DDBJ databases">
        <authorList>
            <person name="Zhirakovskaya E."/>
        </authorList>
    </citation>
    <scope>NUCLEOTIDE SEQUENCE</scope>
</reference>
<dbReference type="HAMAP" id="MF_00913">
    <property type="entry name" value="PGT_FtsW_proteobact"/>
    <property type="match status" value="1"/>
</dbReference>
<accession>A0A3B0ZS29</accession>
<feature type="transmembrane region" description="Helical" evidence="17">
    <location>
        <begin position="347"/>
        <end position="369"/>
    </location>
</feature>
<keyword evidence="6" id="KW-0808">Transferase</keyword>
<name>A0A3B0ZS29_9ZZZZ</name>
<dbReference type="InterPro" id="IPR001182">
    <property type="entry name" value="FtsW/RodA"/>
</dbReference>
<comment type="subcellular location">
    <subcellularLocation>
        <location evidence="1">Cell membrane</location>
        <topology evidence="1">Multi-pass membrane protein</topology>
    </subcellularLocation>
</comment>
<keyword evidence="11 17" id="KW-0472">Membrane</keyword>
<dbReference type="PROSITE" id="PS00428">
    <property type="entry name" value="FTSW_RODA_SPOVE"/>
    <property type="match status" value="1"/>
</dbReference>
<dbReference type="GO" id="GO:0005886">
    <property type="term" value="C:plasma membrane"/>
    <property type="evidence" value="ECO:0007669"/>
    <property type="project" value="UniProtKB-SubCell"/>
</dbReference>
<keyword evidence="10 17" id="KW-1133">Transmembrane helix</keyword>
<evidence type="ECO:0000256" key="4">
    <source>
        <dbReference type="ARBA" id="ARBA00022618"/>
    </source>
</evidence>
<evidence type="ECO:0000256" key="15">
    <source>
        <dbReference type="ARBA" id="ARBA00044770"/>
    </source>
</evidence>
<evidence type="ECO:0000313" key="18">
    <source>
        <dbReference type="EMBL" id="VAW84224.1"/>
    </source>
</evidence>
<evidence type="ECO:0000256" key="1">
    <source>
        <dbReference type="ARBA" id="ARBA00004651"/>
    </source>
</evidence>
<dbReference type="PANTHER" id="PTHR30474">
    <property type="entry name" value="CELL CYCLE PROTEIN"/>
    <property type="match status" value="1"/>
</dbReference>
<feature type="transmembrane region" description="Helical" evidence="17">
    <location>
        <begin position="314"/>
        <end position="335"/>
    </location>
</feature>
<feature type="transmembrane region" description="Helical" evidence="17">
    <location>
        <begin position="55"/>
        <end position="74"/>
    </location>
</feature>
<sequence>MASVVMNNRSEAVTFNLDNTLMLTVLTLLAVGLVMMASASISISDERMGSPFHYLQRQSILIFIGLVVAALFFMVSLEHWERFSPLLLVIGFILLILVLIPGIGHEVNGSRRWLSLGFTNFQASELVKLLVIIFLAGYLVRRIDEVRHTMGGFIKPLVIFALLGALLMAEPDFGSTVVILGTALGMLFLAGVPLSRLIILFSIVAGLLAVLVVVEPYRMARMTSFMDPWADPFGNGFQLTQALIAFGRGEWFGVGLGESIQKLFYLPEAHTDFIFSVLSEELGFVGGAFVILLFGLLVWRAFRIGNLALLNGQPFGGYLAFGIGIWVGVQAFINIGVNMGVLPTKGLTLPLMSYGGSSIVVMCMAMALLQRVYHEAKQAELANYDKPASYDKGVVQ</sequence>